<dbReference type="InterPro" id="IPR050682">
    <property type="entry name" value="ModA/WtpA"/>
</dbReference>
<keyword evidence="2 4" id="KW-0479">Metal-binding</keyword>
<dbReference type="Pfam" id="PF13531">
    <property type="entry name" value="SBP_bac_11"/>
    <property type="match status" value="1"/>
</dbReference>
<dbReference type="AlphaFoldDB" id="A0A2I6SB60"/>
<comment type="similarity">
    <text evidence="1">Belongs to the bacterial solute-binding protein ModA family.</text>
</comment>
<proteinExistence type="inferred from homology"/>
<evidence type="ECO:0000256" key="4">
    <source>
        <dbReference type="PIRSR" id="PIRSR004846-1"/>
    </source>
</evidence>
<dbReference type="InterPro" id="IPR005950">
    <property type="entry name" value="ModA"/>
</dbReference>
<keyword evidence="6" id="KW-1185">Reference proteome</keyword>
<dbReference type="PANTHER" id="PTHR30632:SF0">
    <property type="entry name" value="SULFATE-BINDING PROTEIN"/>
    <property type="match status" value="1"/>
</dbReference>
<feature type="binding site" evidence="4">
    <location>
        <position position="52"/>
    </location>
    <ligand>
        <name>molybdate</name>
        <dbReference type="ChEBI" id="CHEBI:36264"/>
    </ligand>
</feature>
<dbReference type="OrthoDB" id="516817at2"/>
<dbReference type="GO" id="GO:0015689">
    <property type="term" value="P:molybdate ion transport"/>
    <property type="evidence" value="ECO:0007669"/>
    <property type="project" value="InterPro"/>
</dbReference>
<keyword evidence="3" id="KW-0732">Signal</keyword>
<sequence>MASCLYSAAASAQATPEANLYAAGSLRGVLTEVSKSFADTTGKPVSTTFGPSGLLRGRIEKGEPAQVFASANMKHPRTLADAGGWSQPEVFTRNNLCALAQPEVKVSSANLLDVMLDADIKLGTSTPKADPSGDYAWALFEKAEKVRAGSFKALDAKALKLTGGPDSAKAPEGRNPYAWVMDEGKADVFLTYCTNAVAAKKDLAKLQIIEIPAELSVGATYGMSVRDGAPEAARALADYIRSSTAQEVFRKYGFGAI</sequence>
<dbReference type="NCBIfam" id="NF002917">
    <property type="entry name" value="PRK03537.1-3"/>
    <property type="match status" value="1"/>
</dbReference>
<dbReference type="PANTHER" id="PTHR30632">
    <property type="entry name" value="MOLYBDATE-BINDING PERIPLASMIC PROTEIN"/>
    <property type="match status" value="1"/>
</dbReference>
<dbReference type="GO" id="GO:0030973">
    <property type="term" value="F:molybdate ion binding"/>
    <property type="evidence" value="ECO:0007669"/>
    <property type="project" value="TreeGrafter"/>
</dbReference>
<organism evidence="5 6">
    <name type="scientific">Pseudazoarcus pumilus</name>
    <dbReference type="NCBI Taxonomy" id="2067960"/>
    <lineage>
        <taxon>Bacteria</taxon>
        <taxon>Pseudomonadati</taxon>
        <taxon>Pseudomonadota</taxon>
        <taxon>Betaproteobacteria</taxon>
        <taxon>Rhodocyclales</taxon>
        <taxon>Zoogloeaceae</taxon>
        <taxon>Pseudazoarcus</taxon>
    </lineage>
</organism>
<accession>A0A2I6SB60</accession>
<feature type="binding site" evidence="4">
    <location>
        <position position="25"/>
    </location>
    <ligand>
        <name>molybdate</name>
        <dbReference type="ChEBI" id="CHEBI:36264"/>
    </ligand>
</feature>
<gene>
    <name evidence="5" type="ORF">C0099_14780</name>
</gene>
<evidence type="ECO:0000313" key="6">
    <source>
        <dbReference type="Proteomes" id="UP000242205"/>
    </source>
</evidence>
<evidence type="ECO:0000256" key="3">
    <source>
        <dbReference type="ARBA" id="ARBA00022729"/>
    </source>
</evidence>
<dbReference type="Proteomes" id="UP000242205">
    <property type="component" value="Chromosome"/>
</dbReference>
<dbReference type="SUPFAM" id="SSF53850">
    <property type="entry name" value="Periplasmic binding protein-like II"/>
    <property type="match status" value="1"/>
</dbReference>
<reference evidence="5 6" key="1">
    <citation type="submission" date="2018-01" db="EMBL/GenBank/DDBJ databases">
        <authorList>
            <person name="Fu G.-Y."/>
        </authorList>
    </citation>
    <scope>NUCLEOTIDE SEQUENCE [LARGE SCALE GENOMIC DNA]</scope>
    <source>
        <strain evidence="5 6">SY39</strain>
    </source>
</reference>
<dbReference type="EMBL" id="CP025682">
    <property type="protein sequence ID" value="AUN96496.1"/>
    <property type="molecule type" value="Genomic_DNA"/>
</dbReference>
<name>A0A2I6SB60_9RHOO</name>
<dbReference type="GO" id="GO:0046872">
    <property type="term" value="F:metal ion binding"/>
    <property type="evidence" value="ECO:0007669"/>
    <property type="project" value="UniProtKB-KW"/>
</dbReference>
<dbReference type="PIRSF" id="PIRSF004846">
    <property type="entry name" value="ModA"/>
    <property type="match status" value="1"/>
</dbReference>
<evidence type="ECO:0000313" key="5">
    <source>
        <dbReference type="EMBL" id="AUN96496.1"/>
    </source>
</evidence>
<dbReference type="Gene3D" id="3.40.190.10">
    <property type="entry name" value="Periplasmic binding protein-like II"/>
    <property type="match status" value="2"/>
</dbReference>
<keyword evidence="4" id="KW-0500">Molybdenum</keyword>
<dbReference type="NCBIfam" id="NF002918">
    <property type="entry name" value="PRK03537.1-4"/>
    <property type="match status" value="1"/>
</dbReference>
<dbReference type="KEGG" id="atw:C0099_14780"/>
<evidence type="ECO:0000256" key="2">
    <source>
        <dbReference type="ARBA" id="ARBA00022723"/>
    </source>
</evidence>
<evidence type="ECO:0000256" key="1">
    <source>
        <dbReference type="ARBA" id="ARBA00009175"/>
    </source>
</evidence>
<protein>
    <submittedName>
        <fullName evidence="5">Molybdate ABC transporter substrate-binding protein</fullName>
    </submittedName>
</protein>